<dbReference type="eggNOG" id="ENOG502T4AQ">
    <property type="taxonomic scope" value="Eukaryota"/>
</dbReference>
<gene>
    <name evidence="2" type="ORF">TRIATDRAFT_317557</name>
</gene>
<dbReference type="HOGENOM" id="CLU_067182_1_0_1"/>
<dbReference type="InterPro" id="IPR021858">
    <property type="entry name" value="Fun_TF"/>
</dbReference>
<dbReference type="Proteomes" id="UP000005426">
    <property type="component" value="Unassembled WGS sequence"/>
</dbReference>
<reference evidence="2 3" key="1">
    <citation type="journal article" date="2011" name="Genome Biol.">
        <title>Comparative genome sequence analysis underscores mycoparasitism as the ancestral life style of Trichoderma.</title>
        <authorList>
            <person name="Kubicek C.P."/>
            <person name="Herrera-Estrella A."/>
            <person name="Seidl-Seiboth V."/>
            <person name="Martinez D.A."/>
            <person name="Druzhinina I.S."/>
            <person name="Thon M."/>
            <person name="Zeilinger S."/>
            <person name="Casas-Flores S."/>
            <person name="Horwitz B.A."/>
            <person name="Mukherjee P.K."/>
            <person name="Mukherjee M."/>
            <person name="Kredics L."/>
            <person name="Alcaraz L.D."/>
            <person name="Aerts A."/>
            <person name="Antal Z."/>
            <person name="Atanasova L."/>
            <person name="Cervantes-Badillo M.G."/>
            <person name="Challacombe J."/>
            <person name="Chertkov O."/>
            <person name="McCluskey K."/>
            <person name="Coulpier F."/>
            <person name="Deshpande N."/>
            <person name="von Doehren H."/>
            <person name="Ebbole D.J."/>
            <person name="Esquivel-Naranjo E.U."/>
            <person name="Fekete E."/>
            <person name="Flipphi M."/>
            <person name="Glaser F."/>
            <person name="Gomez-Rodriguez E.Y."/>
            <person name="Gruber S."/>
            <person name="Han C."/>
            <person name="Henrissat B."/>
            <person name="Hermosa R."/>
            <person name="Hernandez-Onate M."/>
            <person name="Karaffa L."/>
            <person name="Kosti I."/>
            <person name="Le Crom S."/>
            <person name="Lindquist E."/>
            <person name="Lucas S."/>
            <person name="Luebeck M."/>
            <person name="Luebeck P.S."/>
            <person name="Margeot A."/>
            <person name="Metz B."/>
            <person name="Misra M."/>
            <person name="Nevalainen H."/>
            <person name="Omann M."/>
            <person name="Packer N."/>
            <person name="Perrone G."/>
            <person name="Uresti-Rivera E.E."/>
            <person name="Salamov A."/>
            <person name="Schmoll M."/>
            <person name="Seiboth B."/>
            <person name="Shapiro H."/>
            <person name="Sukno S."/>
            <person name="Tamayo-Ramos J.A."/>
            <person name="Tisch D."/>
            <person name="Wiest A."/>
            <person name="Wilkinson H.H."/>
            <person name="Zhang M."/>
            <person name="Coutinho P.M."/>
            <person name="Kenerley C.M."/>
            <person name="Monte E."/>
            <person name="Baker S.E."/>
            <person name="Grigoriev I.V."/>
        </authorList>
    </citation>
    <scope>NUCLEOTIDE SEQUENCE [LARGE SCALE GENOMIC DNA]</scope>
    <source>
        <strain evidence="3">ATCC 20476 / IMI 206040</strain>
    </source>
</reference>
<organism evidence="2 3">
    <name type="scientific">Hypocrea atroviridis (strain ATCC 20476 / IMI 206040)</name>
    <name type="common">Trichoderma atroviride</name>
    <dbReference type="NCBI Taxonomy" id="452589"/>
    <lineage>
        <taxon>Eukaryota</taxon>
        <taxon>Fungi</taxon>
        <taxon>Dikarya</taxon>
        <taxon>Ascomycota</taxon>
        <taxon>Pezizomycotina</taxon>
        <taxon>Sordariomycetes</taxon>
        <taxon>Hypocreomycetidae</taxon>
        <taxon>Hypocreales</taxon>
        <taxon>Hypocreaceae</taxon>
        <taxon>Trichoderma</taxon>
    </lineage>
</organism>
<dbReference type="PANTHER" id="PTHR37540:SF5">
    <property type="entry name" value="TRANSCRIPTION FACTOR DOMAIN-CONTAINING PROTEIN"/>
    <property type="match status" value="1"/>
</dbReference>
<protein>
    <submittedName>
        <fullName evidence="2">Uncharacterized protein</fullName>
    </submittedName>
</protein>
<evidence type="ECO:0000313" key="3">
    <source>
        <dbReference type="Proteomes" id="UP000005426"/>
    </source>
</evidence>
<dbReference type="Pfam" id="PF11951">
    <property type="entry name" value="Fungal_trans_2"/>
    <property type="match status" value="1"/>
</dbReference>
<dbReference type="OMA" id="FINATHP"/>
<name>G9NRG1_HYPAI</name>
<evidence type="ECO:0000256" key="1">
    <source>
        <dbReference type="ARBA" id="ARBA00023242"/>
    </source>
</evidence>
<dbReference type="PANTHER" id="PTHR37540">
    <property type="entry name" value="TRANSCRIPTION FACTOR (ACR-2), PUTATIVE-RELATED-RELATED"/>
    <property type="match status" value="1"/>
</dbReference>
<keyword evidence="1" id="KW-0539">Nucleus</keyword>
<evidence type="ECO:0000313" key="2">
    <source>
        <dbReference type="EMBL" id="EHK46594.1"/>
    </source>
</evidence>
<dbReference type="GeneID" id="25783278"/>
<dbReference type="AlphaFoldDB" id="G9NRG1"/>
<sequence>MREVESRSEKGLQLPTRIRRWRSYQPASNIVYENDLDADNTSQTPSTRPLRKGIELEFVNIAHPLDATSSATISNIRSHAARDIHATRRASALRLKGGERKIRMKVDAGGDSHLSLASPVNIAIPVYNGLLYCCARPITKLEQFLLDYYATSVIPNAGLWCPHGDEEALFRQGVKQYWLPFIITDSGLLAGIFLSSCRNLTLREHQAQADHDYFQIAMMYKVECIRSVNAAIAAERPIISEATIAKTLILCADEFLCKNLNATALHFEGMSKMIKLKG</sequence>
<dbReference type="STRING" id="452589.G9NRG1"/>
<keyword evidence="3" id="KW-1185">Reference proteome</keyword>
<dbReference type="KEGG" id="tatv:25783278"/>
<proteinExistence type="predicted"/>
<dbReference type="OrthoDB" id="5620at2759"/>
<accession>G9NRG1</accession>
<dbReference type="EMBL" id="ABDG02000022">
    <property type="protein sequence ID" value="EHK46594.1"/>
    <property type="molecule type" value="Genomic_DNA"/>
</dbReference>
<feature type="non-terminal residue" evidence="2">
    <location>
        <position position="278"/>
    </location>
</feature>
<comment type="caution">
    <text evidence="2">The sequence shown here is derived from an EMBL/GenBank/DDBJ whole genome shotgun (WGS) entry which is preliminary data.</text>
</comment>